<evidence type="ECO:0000313" key="1">
    <source>
        <dbReference type="EMBL" id="MPM94125.1"/>
    </source>
</evidence>
<dbReference type="CDD" id="cd14737">
    <property type="entry name" value="PAAR_1"/>
    <property type="match status" value="1"/>
</dbReference>
<accession>A0A645DXT5</accession>
<dbReference type="Pfam" id="PF05488">
    <property type="entry name" value="PAAR_motif"/>
    <property type="match status" value="1"/>
</dbReference>
<dbReference type="GO" id="GO:0016787">
    <property type="term" value="F:hydrolase activity"/>
    <property type="evidence" value="ECO:0007669"/>
    <property type="project" value="UniProtKB-KW"/>
</dbReference>
<reference evidence="1" key="1">
    <citation type="submission" date="2019-08" db="EMBL/GenBank/DDBJ databases">
        <authorList>
            <person name="Kucharzyk K."/>
            <person name="Murdoch R.W."/>
            <person name="Higgins S."/>
            <person name="Loffler F."/>
        </authorList>
    </citation>
    <scope>NUCLEOTIDE SEQUENCE</scope>
</reference>
<name>A0A645DXT5_9ZZZZ</name>
<sequence length="87" mass="8593">MDTGHDACPATELIEGSPNVYINDKPAGRVGDAYAAHGCIDHPSHTGHIASGSSNVFINGKPAGRVGDAVDCGGTVASGSSNVFVGG</sequence>
<dbReference type="EC" id="3.1.-.-" evidence="1"/>
<keyword evidence="1" id="KW-0378">Hydrolase</keyword>
<dbReference type="InterPro" id="IPR008727">
    <property type="entry name" value="PAAR_motif"/>
</dbReference>
<comment type="caution">
    <text evidence="1">The sequence shown here is derived from an EMBL/GenBank/DDBJ whole genome shotgun (WGS) entry which is preliminary data.</text>
</comment>
<dbReference type="Gene3D" id="2.60.200.60">
    <property type="match status" value="1"/>
</dbReference>
<proteinExistence type="predicted"/>
<dbReference type="AlphaFoldDB" id="A0A645DXT5"/>
<organism evidence="1">
    <name type="scientific">bioreactor metagenome</name>
    <dbReference type="NCBI Taxonomy" id="1076179"/>
    <lineage>
        <taxon>unclassified sequences</taxon>
        <taxon>metagenomes</taxon>
        <taxon>ecological metagenomes</taxon>
    </lineage>
</organism>
<protein>
    <submittedName>
        <fullName evidence="1">Putative deoxyribonuclease RhsA</fullName>
        <ecNumber evidence="1">3.1.-.-</ecNumber>
    </submittedName>
</protein>
<dbReference type="EMBL" id="VSSQ01040809">
    <property type="protein sequence ID" value="MPM94125.1"/>
    <property type="molecule type" value="Genomic_DNA"/>
</dbReference>
<gene>
    <name evidence="1" type="primary">rhsA</name>
    <name evidence="1" type="ORF">SDC9_141268</name>
</gene>